<feature type="signal peptide" evidence="1">
    <location>
        <begin position="1"/>
        <end position="24"/>
    </location>
</feature>
<accession>A0ABM6ESI4</accession>
<dbReference type="Pfam" id="PF14903">
    <property type="entry name" value="WG_beta_rep"/>
    <property type="match status" value="5"/>
</dbReference>
<reference evidence="3 4" key="1">
    <citation type="submission" date="2016-10" db="EMBL/GenBank/DDBJ databases">
        <title>Complete Genome Sequence of Acetogen Clostridium formicoaceticum ATCC 27076.</title>
        <authorList>
            <person name="Bao T."/>
            <person name="Cheng C."/>
            <person name="Zhao J."/>
            <person name="Yang S.-T."/>
            <person name="Wang J."/>
            <person name="Wang M."/>
        </authorList>
    </citation>
    <scope>NUCLEOTIDE SEQUENCE [LARGE SCALE GENOMIC DNA]</scope>
    <source>
        <strain evidence="3 4">ATCC 27076</strain>
    </source>
</reference>
<dbReference type="Pfam" id="PF07833">
    <property type="entry name" value="Cu_amine_oxidN1"/>
    <property type="match status" value="1"/>
</dbReference>
<keyword evidence="1" id="KW-0732">Signal</keyword>
<dbReference type="Gene3D" id="3.30.457.10">
    <property type="entry name" value="Copper amine oxidase-like, N-terminal domain"/>
    <property type="match status" value="2"/>
</dbReference>
<evidence type="ECO:0000256" key="1">
    <source>
        <dbReference type="SAM" id="SignalP"/>
    </source>
</evidence>
<feature type="domain" description="Copper amine oxidase-like N-terminal" evidence="2">
    <location>
        <begin position="349"/>
        <end position="462"/>
    </location>
</feature>
<name>A0ABM6ESI4_9CLOT</name>
<dbReference type="InterPro" id="IPR012854">
    <property type="entry name" value="Cu_amine_oxidase-like_N"/>
</dbReference>
<sequence length="481" mass="53591">MKKNMSILILAMLLLLTSTNLCYATDNLNQYEILGKSYDGFRTAMNSNGLLGYVDNEGNPLTPFIYDGAGNFNNGVGIVYTEDENSREYSAIDTKGEILKFKKELGTVDFYNGRYGIVSVPSNNPSLPIKSALIDSKGNLVTDYFYDGIYMVNGRSTGKGGVFLVNKNGYWGAIKGDGTVVIPAEYDNIQCYSEQSNVFMVSKKEGSSYKYGYIRFDGKILFECKYDGVGDFTNGYGLLDQSGKIAIVDINGNFLTDFVKHAIVDVNGSIFTDLEKYDEIYEFNEGLAVVKSAAGYGCIDQKGNLVIPCKYSSMDFSKNGYFRAILQSNNTEVTLKNPLIDQREINVYINDRWLYLDQEPIIENGRTLAPFRTISEALGYAVEWDNTNQSITLQNSEKIICLQIGLNEASVDIFDDGKKAETILLDVPPKLINGRTFVPVRFLSDNIGAKIVWNQDTKTIQIQNDDLQLKVTPLVQTKVTP</sequence>
<feature type="chain" id="PRO_5047198129" description="Copper amine oxidase-like N-terminal domain-containing protein" evidence="1">
    <location>
        <begin position="25"/>
        <end position="481"/>
    </location>
</feature>
<organism evidence="3 4">
    <name type="scientific">Clostridium formicaceticum</name>
    <dbReference type="NCBI Taxonomy" id="1497"/>
    <lineage>
        <taxon>Bacteria</taxon>
        <taxon>Bacillati</taxon>
        <taxon>Bacillota</taxon>
        <taxon>Clostridia</taxon>
        <taxon>Eubacteriales</taxon>
        <taxon>Clostridiaceae</taxon>
        <taxon>Clostridium</taxon>
    </lineage>
</organism>
<dbReference type="InterPro" id="IPR036582">
    <property type="entry name" value="Mao_N_sf"/>
</dbReference>
<dbReference type="InterPro" id="IPR032774">
    <property type="entry name" value="WG_beta_rep"/>
</dbReference>
<dbReference type="EMBL" id="CP017603">
    <property type="protein sequence ID" value="AOY75929.1"/>
    <property type="molecule type" value="Genomic_DNA"/>
</dbReference>
<dbReference type="PANTHER" id="PTHR37841:SF1">
    <property type="entry name" value="DUF3298 DOMAIN-CONTAINING PROTEIN"/>
    <property type="match status" value="1"/>
</dbReference>
<proteinExistence type="predicted"/>
<gene>
    <name evidence="3" type="ORF">BJL90_08490</name>
</gene>
<keyword evidence="4" id="KW-1185">Reference proteome</keyword>
<dbReference type="Proteomes" id="UP000177894">
    <property type="component" value="Chromosome"/>
</dbReference>
<evidence type="ECO:0000313" key="4">
    <source>
        <dbReference type="Proteomes" id="UP000177894"/>
    </source>
</evidence>
<evidence type="ECO:0000313" key="3">
    <source>
        <dbReference type="EMBL" id="AOY75929.1"/>
    </source>
</evidence>
<evidence type="ECO:0000259" key="2">
    <source>
        <dbReference type="Pfam" id="PF07833"/>
    </source>
</evidence>
<dbReference type="PANTHER" id="PTHR37841">
    <property type="entry name" value="GLR2918 PROTEIN"/>
    <property type="match status" value="1"/>
</dbReference>
<protein>
    <recommendedName>
        <fullName evidence="2">Copper amine oxidase-like N-terminal domain-containing protein</fullName>
    </recommendedName>
</protein>
<dbReference type="RefSeq" id="WP_070966552.1">
    <property type="nucleotide sequence ID" value="NZ_CP017603.1"/>
</dbReference>
<dbReference type="SUPFAM" id="SSF55383">
    <property type="entry name" value="Copper amine oxidase, domain N"/>
    <property type="match status" value="1"/>
</dbReference>